<dbReference type="SUPFAM" id="SSF46785">
    <property type="entry name" value="Winged helix' DNA-binding domain"/>
    <property type="match status" value="1"/>
</dbReference>
<keyword evidence="6" id="KW-1185">Reference proteome</keyword>
<keyword evidence="2" id="KW-0238">DNA-binding</keyword>
<name>A0ABP9QYN7_9PSEU</name>
<protein>
    <submittedName>
        <fullName evidence="5">GntR family transcriptional regulator</fullName>
    </submittedName>
</protein>
<proteinExistence type="predicted"/>
<dbReference type="Gene3D" id="1.20.120.530">
    <property type="entry name" value="GntR ligand-binding domain-like"/>
    <property type="match status" value="1"/>
</dbReference>
<dbReference type="Pfam" id="PF00392">
    <property type="entry name" value="GntR"/>
    <property type="match status" value="1"/>
</dbReference>
<reference evidence="6" key="1">
    <citation type="journal article" date="2019" name="Int. J. Syst. Evol. Microbiol.">
        <title>The Global Catalogue of Microorganisms (GCM) 10K type strain sequencing project: providing services to taxonomists for standard genome sequencing and annotation.</title>
        <authorList>
            <consortium name="The Broad Institute Genomics Platform"/>
            <consortium name="The Broad Institute Genome Sequencing Center for Infectious Disease"/>
            <person name="Wu L."/>
            <person name="Ma J."/>
        </authorList>
    </citation>
    <scope>NUCLEOTIDE SEQUENCE [LARGE SCALE GENOMIC DNA]</scope>
    <source>
        <strain evidence="6">JCM 18303</strain>
    </source>
</reference>
<keyword evidence="3" id="KW-0804">Transcription</keyword>
<dbReference type="PROSITE" id="PS50949">
    <property type="entry name" value="HTH_GNTR"/>
    <property type="match status" value="1"/>
</dbReference>
<evidence type="ECO:0000313" key="6">
    <source>
        <dbReference type="Proteomes" id="UP001428817"/>
    </source>
</evidence>
<dbReference type="InterPro" id="IPR000524">
    <property type="entry name" value="Tscrpt_reg_HTH_GntR"/>
</dbReference>
<dbReference type="Proteomes" id="UP001428817">
    <property type="component" value="Unassembled WGS sequence"/>
</dbReference>
<dbReference type="Gene3D" id="1.10.10.10">
    <property type="entry name" value="Winged helix-like DNA-binding domain superfamily/Winged helix DNA-binding domain"/>
    <property type="match status" value="1"/>
</dbReference>
<gene>
    <name evidence="5" type="ORF">GCM10023321_64890</name>
</gene>
<dbReference type="InterPro" id="IPR036388">
    <property type="entry name" value="WH-like_DNA-bd_sf"/>
</dbReference>
<dbReference type="InterPro" id="IPR008920">
    <property type="entry name" value="TF_FadR/GntR_C"/>
</dbReference>
<organism evidence="5 6">
    <name type="scientific">Pseudonocardia eucalypti</name>
    <dbReference type="NCBI Taxonomy" id="648755"/>
    <lineage>
        <taxon>Bacteria</taxon>
        <taxon>Bacillati</taxon>
        <taxon>Actinomycetota</taxon>
        <taxon>Actinomycetes</taxon>
        <taxon>Pseudonocardiales</taxon>
        <taxon>Pseudonocardiaceae</taxon>
        <taxon>Pseudonocardia</taxon>
    </lineage>
</organism>
<dbReference type="PANTHER" id="PTHR43537">
    <property type="entry name" value="TRANSCRIPTIONAL REGULATOR, GNTR FAMILY"/>
    <property type="match status" value="1"/>
</dbReference>
<dbReference type="SMART" id="SM00345">
    <property type="entry name" value="HTH_GNTR"/>
    <property type="match status" value="1"/>
</dbReference>
<dbReference type="PANTHER" id="PTHR43537:SF5">
    <property type="entry name" value="UXU OPERON TRANSCRIPTIONAL REGULATOR"/>
    <property type="match status" value="1"/>
</dbReference>
<sequence>MTSAAAFVRPVEAASVVERVTSEIRSSILSGRLAPGQEFSLRQIAGQLGVSFIPVREALRSLEAEGLLVTRRGRSAVVAPLDADELHSLTRLRGLIEPDLHVKSCQVIAAEELDRLEQLLQVSNTGGHDTDEAFELYHAFRVGLVAPVATAWDLRIMERVWRAMDRYYRIAMSRASEADVAEADSLRRALLAAFRERDTEAVWSATMRRVEFAASMAERSLTP</sequence>
<feature type="domain" description="HTH gntR-type" evidence="4">
    <location>
        <begin position="14"/>
        <end position="81"/>
    </location>
</feature>
<evidence type="ECO:0000313" key="5">
    <source>
        <dbReference type="EMBL" id="GAA5169373.1"/>
    </source>
</evidence>
<accession>A0ABP9QYN7</accession>
<dbReference type="InterPro" id="IPR036390">
    <property type="entry name" value="WH_DNA-bd_sf"/>
</dbReference>
<dbReference type="CDD" id="cd07377">
    <property type="entry name" value="WHTH_GntR"/>
    <property type="match status" value="1"/>
</dbReference>
<keyword evidence="1" id="KW-0805">Transcription regulation</keyword>
<evidence type="ECO:0000256" key="1">
    <source>
        <dbReference type="ARBA" id="ARBA00023015"/>
    </source>
</evidence>
<evidence type="ECO:0000256" key="3">
    <source>
        <dbReference type="ARBA" id="ARBA00023163"/>
    </source>
</evidence>
<dbReference type="EMBL" id="BAABJP010000043">
    <property type="protein sequence ID" value="GAA5169373.1"/>
    <property type="molecule type" value="Genomic_DNA"/>
</dbReference>
<evidence type="ECO:0000259" key="4">
    <source>
        <dbReference type="PROSITE" id="PS50949"/>
    </source>
</evidence>
<dbReference type="InterPro" id="IPR011711">
    <property type="entry name" value="GntR_C"/>
</dbReference>
<evidence type="ECO:0000256" key="2">
    <source>
        <dbReference type="ARBA" id="ARBA00023125"/>
    </source>
</evidence>
<comment type="caution">
    <text evidence="5">The sequence shown here is derived from an EMBL/GenBank/DDBJ whole genome shotgun (WGS) entry which is preliminary data.</text>
</comment>
<dbReference type="SUPFAM" id="SSF48008">
    <property type="entry name" value="GntR ligand-binding domain-like"/>
    <property type="match status" value="1"/>
</dbReference>
<dbReference type="Pfam" id="PF07729">
    <property type="entry name" value="FCD"/>
    <property type="match status" value="1"/>
</dbReference>